<evidence type="ECO:0000256" key="1">
    <source>
        <dbReference type="SAM" id="SignalP"/>
    </source>
</evidence>
<name>A0A418NWU0_9SPHN</name>
<dbReference type="Proteomes" id="UP000286576">
    <property type="component" value="Unassembled WGS sequence"/>
</dbReference>
<sequence>MFAALRLSMLAIMLALVASPSGATLLVPKVDGLVMEFPPEQQQRRTMPDGTEYFGLSGTIRNDSAQEVVVPDLLIVLRDEQERTVYEAIISPPRRRIEAGASITVSQGFADVPASARYVEIGWVS</sequence>
<keyword evidence="1" id="KW-0732">Signal</keyword>
<evidence type="ECO:0000313" key="2">
    <source>
        <dbReference type="EMBL" id="RIV89072.1"/>
    </source>
</evidence>
<dbReference type="AlphaFoldDB" id="A0A418NWU0"/>
<reference evidence="2 3" key="1">
    <citation type="submission" date="2018-08" db="EMBL/GenBank/DDBJ databases">
        <title>Erythrobacter zhengii sp.nov., a bacterium isolated from deep-sea sediment.</title>
        <authorList>
            <person name="Fang C."/>
            <person name="Wu Y.-H."/>
            <person name="Sun C."/>
            <person name="Wang H."/>
            <person name="Cheng H."/>
            <person name="Meng F.-X."/>
            <person name="Wang C.-S."/>
            <person name="Xu X.-W."/>
        </authorList>
    </citation>
    <scope>NUCLEOTIDE SEQUENCE [LARGE SCALE GENOMIC DNA]</scope>
    <source>
        <strain evidence="2 3">V18</strain>
    </source>
</reference>
<protein>
    <recommendedName>
        <fullName evidence="4">DUF3426 domain-containing protein</fullName>
    </recommendedName>
</protein>
<feature type="chain" id="PRO_5019177648" description="DUF3426 domain-containing protein" evidence="1">
    <location>
        <begin position="24"/>
        <end position="125"/>
    </location>
</feature>
<evidence type="ECO:0000313" key="3">
    <source>
        <dbReference type="Proteomes" id="UP000286576"/>
    </source>
</evidence>
<gene>
    <name evidence="2" type="ORF">D2V07_02120</name>
</gene>
<organism evidence="2 3">
    <name type="scientific">Aurantiacibacter zhengii</name>
    <dbReference type="NCBI Taxonomy" id="2307003"/>
    <lineage>
        <taxon>Bacteria</taxon>
        <taxon>Pseudomonadati</taxon>
        <taxon>Pseudomonadota</taxon>
        <taxon>Alphaproteobacteria</taxon>
        <taxon>Sphingomonadales</taxon>
        <taxon>Erythrobacteraceae</taxon>
        <taxon>Aurantiacibacter</taxon>
    </lineage>
</organism>
<evidence type="ECO:0008006" key="4">
    <source>
        <dbReference type="Google" id="ProtNLM"/>
    </source>
</evidence>
<accession>A0A418NWU0</accession>
<feature type="signal peptide" evidence="1">
    <location>
        <begin position="1"/>
        <end position="23"/>
    </location>
</feature>
<keyword evidence="3" id="KW-1185">Reference proteome</keyword>
<dbReference type="EMBL" id="QXFL01000001">
    <property type="protein sequence ID" value="RIV89072.1"/>
    <property type="molecule type" value="Genomic_DNA"/>
</dbReference>
<comment type="caution">
    <text evidence="2">The sequence shown here is derived from an EMBL/GenBank/DDBJ whole genome shotgun (WGS) entry which is preliminary data.</text>
</comment>
<proteinExistence type="predicted"/>